<feature type="transmembrane region" description="Helical" evidence="2">
    <location>
        <begin position="27"/>
        <end position="47"/>
    </location>
</feature>
<dbReference type="eggNOG" id="COG4980">
    <property type="taxonomic scope" value="Bacteria"/>
</dbReference>
<accession>B1X0M7</accession>
<dbReference type="KEGG" id="cyt:cce_1966"/>
<dbReference type="Proteomes" id="UP000001203">
    <property type="component" value="Chromosome circular"/>
</dbReference>
<evidence type="ECO:0000256" key="1">
    <source>
        <dbReference type="SAM" id="MobiDB-lite"/>
    </source>
</evidence>
<feature type="compositionally biased region" description="Polar residues" evidence="1">
    <location>
        <begin position="123"/>
        <end position="132"/>
    </location>
</feature>
<keyword evidence="2" id="KW-1133">Transmembrane helix</keyword>
<dbReference type="EMBL" id="CP000806">
    <property type="protein sequence ID" value="ACB51316.1"/>
    <property type="molecule type" value="Genomic_DNA"/>
</dbReference>
<proteinExistence type="predicted"/>
<dbReference type="PANTHER" id="PTHR35792:SF1">
    <property type="entry name" value="SLL0268 PROTEIN"/>
    <property type="match status" value="1"/>
</dbReference>
<dbReference type="PANTHER" id="PTHR35792">
    <property type="entry name" value="GENERAL STRESS PROTEIN"/>
    <property type="match status" value="1"/>
</dbReference>
<keyword evidence="4" id="KW-1185">Reference proteome</keyword>
<evidence type="ECO:0008006" key="5">
    <source>
        <dbReference type="Google" id="ProtNLM"/>
    </source>
</evidence>
<dbReference type="InterPro" id="IPR052928">
    <property type="entry name" value="Desiccation-related_membrane"/>
</dbReference>
<feature type="region of interest" description="Disordered" evidence="1">
    <location>
        <begin position="106"/>
        <end position="132"/>
    </location>
</feature>
<evidence type="ECO:0000313" key="4">
    <source>
        <dbReference type="Proteomes" id="UP000001203"/>
    </source>
</evidence>
<evidence type="ECO:0000313" key="3">
    <source>
        <dbReference type="EMBL" id="ACB51316.1"/>
    </source>
</evidence>
<dbReference type="STRING" id="43989.cce_1966"/>
<evidence type="ECO:0000256" key="2">
    <source>
        <dbReference type="SAM" id="Phobius"/>
    </source>
</evidence>
<reference evidence="3 4" key="1">
    <citation type="journal article" date="2008" name="Proc. Natl. Acad. Sci. U.S.A.">
        <title>The genome of Cyanothece 51142, a unicellular diazotrophic cyanobacterium important in the marine nitrogen cycle.</title>
        <authorList>
            <person name="Welsh E.A."/>
            <person name="Liberton M."/>
            <person name="Stoeckel J."/>
            <person name="Loh T."/>
            <person name="Elvitigala T."/>
            <person name="Wang C."/>
            <person name="Wollam A."/>
            <person name="Fulton R.S."/>
            <person name="Clifton S.W."/>
            <person name="Jacobs J.M."/>
            <person name="Aurora R."/>
            <person name="Ghosh B.K."/>
            <person name="Sherman L.A."/>
            <person name="Smith R.D."/>
            <person name="Wilson R.K."/>
            <person name="Pakrasi H.B."/>
        </authorList>
    </citation>
    <scope>NUCLEOTIDE SEQUENCE [LARGE SCALE GENOMIC DNA]</scope>
    <source>
        <strain evidence="4">ATCC 51142 / BH68</strain>
    </source>
</reference>
<dbReference type="HOGENOM" id="CLU_105320_3_0_3"/>
<organism evidence="3 4">
    <name type="scientific">Crocosphaera subtropica (strain ATCC 51142 / BH68)</name>
    <name type="common">Cyanothece sp. (strain ATCC 51142)</name>
    <dbReference type="NCBI Taxonomy" id="43989"/>
    <lineage>
        <taxon>Bacteria</taxon>
        <taxon>Bacillati</taxon>
        <taxon>Cyanobacteriota</taxon>
        <taxon>Cyanophyceae</taxon>
        <taxon>Oscillatoriophycideae</taxon>
        <taxon>Chroococcales</taxon>
        <taxon>Aphanothecaceae</taxon>
        <taxon>Crocosphaera</taxon>
        <taxon>Crocosphaera subtropica</taxon>
    </lineage>
</organism>
<dbReference type="Pfam" id="PF12732">
    <property type="entry name" value="YtxH"/>
    <property type="match status" value="1"/>
</dbReference>
<sequence>MMVKPILPKMVLIERGKIMSKNNNSGLFMAGVVIGSMVGTVTGLLLAPRSGRETRHIIKKSADALPEMAEDLSTTVQLQADRLSDSAQKNWAGTLSRLKEAIAAGIEATQLETPPSDSPRDITAQTNSSNKH</sequence>
<name>B1X0M7_CROS5</name>
<keyword evidence="2" id="KW-0812">Transmembrane</keyword>
<dbReference type="AlphaFoldDB" id="B1X0M7"/>
<gene>
    <name evidence="3" type="ordered locus">cce_1966</name>
</gene>
<dbReference type="InterPro" id="IPR024623">
    <property type="entry name" value="YtxH"/>
</dbReference>
<protein>
    <recommendedName>
        <fullName evidence="5">Gas vesicle protein</fullName>
    </recommendedName>
</protein>
<keyword evidence="2" id="KW-0472">Membrane</keyword>